<comment type="caution">
    <text evidence="2">The sequence shown here is derived from an EMBL/GenBank/DDBJ whole genome shotgun (WGS) entry which is preliminary data.</text>
</comment>
<name>A0A0L0P1Q7_CANAR</name>
<feature type="chain" id="PRO_5005545460" evidence="1">
    <location>
        <begin position="21"/>
        <end position="114"/>
    </location>
</feature>
<reference evidence="3" key="1">
    <citation type="journal article" date="2015" name="BMC Genomics">
        <title>Draft genome of a commonly misdiagnosed multidrug resistant pathogen Candida auris.</title>
        <authorList>
            <person name="Chatterjee S."/>
            <person name="Alampalli S.V."/>
            <person name="Nageshan R.K."/>
            <person name="Chettiar S.T."/>
            <person name="Joshi S."/>
            <person name="Tatu U.S."/>
        </authorList>
    </citation>
    <scope>NUCLEOTIDE SEQUENCE [LARGE SCALE GENOMIC DNA]</scope>
    <source>
        <strain evidence="3">6684</strain>
    </source>
</reference>
<evidence type="ECO:0000313" key="2">
    <source>
        <dbReference type="EMBL" id="KNE00328.1"/>
    </source>
</evidence>
<organism evidence="2 3">
    <name type="scientific">Candidozyma auris</name>
    <name type="common">Yeast</name>
    <name type="synonym">Candida auris</name>
    <dbReference type="NCBI Taxonomy" id="498019"/>
    <lineage>
        <taxon>Eukaryota</taxon>
        <taxon>Fungi</taxon>
        <taxon>Dikarya</taxon>
        <taxon>Ascomycota</taxon>
        <taxon>Saccharomycotina</taxon>
        <taxon>Pichiomycetes</taxon>
        <taxon>Metschnikowiaceae</taxon>
        <taxon>Candidozyma</taxon>
    </lineage>
</organism>
<dbReference type="EMBL" id="LGST01000019">
    <property type="protein sequence ID" value="KNE00328.1"/>
    <property type="molecule type" value="Genomic_DNA"/>
</dbReference>
<protein>
    <submittedName>
        <fullName evidence="2">Uncharacterized protein</fullName>
    </submittedName>
</protein>
<feature type="signal peptide" evidence="1">
    <location>
        <begin position="1"/>
        <end position="20"/>
    </location>
</feature>
<evidence type="ECO:0000313" key="3">
    <source>
        <dbReference type="Proteomes" id="UP000037122"/>
    </source>
</evidence>
<gene>
    <name evidence="2" type="ORF">QG37_02881</name>
</gene>
<accession>A0A0L0P1Q7</accession>
<dbReference type="AlphaFoldDB" id="A0A0L0P1Q7"/>
<dbReference type="VEuPathDB" id="FungiDB:QG37_02881"/>
<sequence length="114" mass="13054">MTEASGFGVLLLRVLGSITARFGGYRTIGKDRMTNLSVYGIASLFKVFTNPNPWYEALAVNLAVGKHIGTYPKKKKVQLKGQNKYCTTTEQHLSETKRHRDQSRCFYRHLKKTW</sequence>
<dbReference type="Proteomes" id="UP000037122">
    <property type="component" value="Unassembled WGS sequence"/>
</dbReference>
<evidence type="ECO:0000256" key="1">
    <source>
        <dbReference type="SAM" id="SignalP"/>
    </source>
</evidence>
<keyword evidence="1" id="KW-0732">Signal</keyword>
<proteinExistence type="predicted"/>